<organism evidence="3 4">
    <name type="scientific">Sphingobacterium bambusae</name>
    <dbReference type="NCBI Taxonomy" id="662858"/>
    <lineage>
        <taxon>Bacteria</taxon>
        <taxon>Pseudomonadati</taxon>
        <taxon>Bacteroidota</taxon>
        <taxon>Sphingobacteriia</taxon>
        <taxon>Sphingobacteriales</taxon>
        <taxon>Sphingobacteriaceae</taxon>
        <taxon>Sphingobacterium</taxon>
    </lineage>
</organism>
<keyword evidence="4" id="KW-1185">Reference proteome</keyword>
<dbReference type="RefSeq" id="WP_320183292.1">
    <property type="nucleotide sequence ID" value="NZ_CP138332.1"/>
</dbReference>
<dbReference type="EMBL" id="JBHUPB010000015">
    <property type="protein sequence ID" value="MFD2969803.1"/>
    <property type="molecule type" value="Genomic_DNA"/>
</dbReference>
<gene>
    <name evidence="3" type="ORF">ACFS7Y_20615</name>
</gene>
<keyword evidence="2" id="KW-0732">Signal</keyword>
<accession>A0ABW6BL37</accession>
<evidence type="ECO:0000313" key="4">
    <source>
        <dbReference type="Proteomes" id="UP001597525"/>
    </source>
</evidence>
<feature type="region of interest" description="Disordered" evidence="1">
    <location>
        <begin position="25"/>
        <end position="53"/>
    </location>
</feature>
<dbReference type="Proteomes" id="UP001597525">
    <property type="component" value="Unassembled WGS sequence"/>
</dbReference>
<sequence>MQKLIISFLAGLALALSNYSIGTNGQAQHVHSSSQTKKPVSSETSSNQHILKS</sequence>
<feature type="signal peptide" evidence="2">
    <location>
        <begin position="1"/>
        <end position="22"/>
    </location>
</feature>
<feature type="chain" id="PRO_5046205205" evidence="2">
    <location>
        <begin position="23"/>
        <end position="53"/>
    </location>
</feature>
<reference evidence="4" key="1">
    <citation type="journal article" date="2019" name="Int. J. Syst. Evol. Microbiol.">
        <title>The Global Catalogue of Microorganisms (GCM) 10K type strain sequencing project: providing services to taxonomists for standard genome sequencing and annotation.</title>
        <authorList>
            <consortium name="The Broad Institute Genomics Platform"/>
            <consortium name="The Broad Institute Genome Sequencing Center for Infectious Disease"/>
            <person name="Wu L."/>
            <person name="Ma J."/>
        </authorList>
    </citation>
    <scope>NUCLEOTIDE SEQUENCE [LARGE SCALE GENOMIC DNA]</scope>
    <source>
        <strain evidence="4">KCTC 22814</strain>
    </source>
</reference>
<evidence type="ECO:0000256" key="1">
    <source>
        <dbReference type="SAM" id="MobiDB-lite"/>
    </source>
</evidence>
<protein>
    <submittedName>
        <fullName evidence="3">Uncharacterized protein</fullName>
    </submittedName>
</protein>
<evidence type="ECO:0000256" key="2">
    <source>
        <dbReference type="SAM" id="SignalP"/>
    </source>
</evidence>
<proteinExistence type="predicted"/>
<comment type="caution">
    <text evidence="3">The sequence shown here is derived from an EMBL/GenBank/DDBJ whole genome shotgun (WGS) entry which is preliminary data.</text>
</comment>
<name>A0ABW6BL37_9SPHI</name>
<evidence type="ECO:0000313" key="3">
    <source>
        <dbReference type="EMBL" id="MFD2969803.1"/>
    </source>
</evidence>